<dbReference type="PROSITE" id="PS00062">
    <property type="entry name" value="ALDOKETO_REDUCTASE_2"/>
    <property type="match status" value="2"/>
</dbReference>
<dbReference type="InterPro" id="IPR020471">
    <property type="entry name" value="AKR"/>
</dbReference>
<feature type="domain" description="NADP-dependent oxidoreductase" evidence="3">
    <location>
        <begin position="39"/>
        <end position="235"/>
    </location>
</feature>
<accession>A0AAV1LC93</accession>
<dbReference type="AlphaFoldDB" id="A0AAV1LC93"/>
<dbReference type="InterPro" id="IPR018170">
    <property type="entry name" value="Aldo/ket_reductase_CS"/>
</dbReference>
<evidence type="ECO:0000259" key="3">
    <source>
        <dbReference type="Pfam" id="PF00248"/>
    </source>
</evidence>
<evidence type="ECO:0000313" key="5">
    <source>
        <dbReference type="Proteomes" id="UP001314205"/>
    </source>
</evidence>
<comment type="caution">
    <text evidence="4">The sequence shown here is derived from an EMBL/GenBank/DDBJ whole genome shotgun (WGS) entry which is preliminary data.</text>
</comment>
<keyword evidence="1" id="KW-0560">Oxidoreductase</keyword>
<dbReference type="Pfam" id="PF00248">
    <property type="entry name" value="Aldo_ket_red"/>
    <property type="match status" value="2"/>
</dbReference>
<keyword evidence="2" id="KW-0732">Signal</keyword>
<feature type="signal peptide" evidence="2">
    <location>
        <begin position="1"/>
        <end position="22"/>
    </location>
</feature>
<organism evidence="4 5">
    <name type="scientific">Parnassius mnemosyne</name>
    <name type="common">clouded apollo</name>
    <dbReference type="NCBI Taxonomy" id="213953"/>
    <lineage>
        <taxon>Eukaryota</taxon>
        <taxon>Metazoa</taxon>
        <taxon>Ecdysozoa</taxon>
        <taxon>Arthropoda</taxon>
        <taxon>Hexapoda</taxon>
        <taxon>Insecta</taxon>
        <taxon>Pterygota</taxon>
        <taxon>Neoptera</taxon>
        <taxon>Endopterygota</taxon>
        <taxon>Lepidoptera</taxon>
        <taxon>Glossata</taxon>
        <taxon>Ditrysia</taxon>
        <taxon>Papilionoidea</taxon>
        <taxon>Papilionidae</taxon>
        <taxon>Parnassiinae</taxon>
        <taxon>Parnassini</taxon>
        <taxon>Parnassius</taxon>
        <taxon>Driopa</taxon>
    </lineage>
</organism>
<sequence length="593" mass="67032">MGLTKHIVVFLVLSLLASVCTSATVPWYQLNDGRRMPGIGLGTWFGMFNTTHAAEVFPDQMEQAVAWAIDAGYRLFDVGVIYQTEEALGRGIQRKIAEGVVKREDVFITDKLWNDAHARDAVVPALRRSLEKLSMDYVDLYLIHFPVGQFENGTYDLTDYLETWEGMIEAKQLGLAKSIGVSNFNPHMIERIVKNSRVKPAVAQFELNLQIQQPSVLKYCRENDIAAMAYSPSGSLFHHIALPGAPPPRVEDPVLKQIADNHNKTVPQIVWRHLSVCTSATVPWYQLNDGRRMPGIGLGTWFGMFNTTHAAEVFPDQMEQAVAWAIDAGYRLFDVGVIYQTEEALGRGIQRKIAEGVVKREDVFITDKLWNDAHARDAVVPALRRSLEKLSMDYVDLYLIHYPVGQFENGTYDLTDYLETWEGMIEAQRQGLAKSIGVSNFNSHMIERIVKNSCVKPAVAQFELNLQIQQPSLLKYCRDNDIAAMAYSPSGSLFHHKALPGAPPPRVEDPVLKQIADNHNKTVPQIVWRHLIELGAIPIPKSITKSRIEDNIDVFDFKLSREESVFLGGYDVNYRTGKLWSDSPYYLTRKLYF</sequence>
<feature type="chain" id="PRO_5043584107" description="NADP-dependent oxidoreductase domain-containing protein" evidence="2">
    <location>
        <begin position="23"/>
        <end position="593"/>
    </location>
</feature>
<feature type="domain" description="NADP-dependent oxidoreductase" evidence="3">
    <location>
        <begin position="296"/>
        <end position="563"/>
    </location>
</feature>
<dbReference type="SUPFAM" id="SSF51430">
    <property type="entry name" value="NAD(P)-linked oxidoreductase"/>
    <property type="match status" value="2"/>
</dbReference>
<dbReference type="PANTHER" id="PTHR11732">
    <property type="entry name" value="ALDO/KETO REDUCTASE"/>
    <property type="match status" value="1"/>
</dbReference>
<proteinExistence type="predicted"/>
<reference evidence="4 5" key="1">
    <citation type="submission" date="2023-11" db="EMBL/GenBank/DDBJ databases">
        <authorList>
            <person name="Hedman E."/>
            <person name="Englund M."/>
            <person name="Stromberg M."/>
            <person name="Nyberg Akerstrom W."/>
            <person name="Nylinder S."/>
            <person name="Jareborg N."/>
            <person name="Kallberg Y."/>
            <person name="Kronander E."/>
        </authorList>
    </citation>
    <scope>NUCLEOTIDE SEQUENCE [LARGE SCALE GENOMIC DNA]</scope>
</reference>
<evidence type="ECO:0000313" key="4">
    <source>
        <dbReference type="EMBL" id="CAK1592963.1"/>
    </source>
</evidence>
<dbReference type="InterPro" id="IPR036812">
    <property type="entry name" value="NAD(P)_OxRdtase_dom_sf"/>
</dbReference>
<dbReference type="EMBL" id="CAVLGL010000088">
    <property type="protein sequence ID" value="CAK1592963.1"/>
    <property type="molecule type" value="Genomic_DNA"/>
</dbReference>
<dbReference type="InterPro" id="IPR023210">
    <property type="entry name" value="NADP_OxRdtase_dom"/>
</dbReference>
<evidence type="ECO:0000256" key="2">
    <source>
        <dbReference type="SAM" id="SignalP"/>
    </source>
</evidence>
<gene>
    <name evidence="4" type="ORF">PARMNEM_LOCUS12823</name>
</gene>
<keyword evidence="5" id="KW-1185">Reference proteome</keyword>
<dbReference type="Gene3D" id="3.20.20.100">
    <property type="entry name" value="NADP-dependent oxidoreductase domain"/>
    <property type="match status" value="2"/>
</dbReference>
<dbReference type="Proteomes" id="UP001314205">
    <property type="component" value="Unassembled WGS sequence"/>
</dbReference>
<dbReference type="GO" id="GO:0016616">
    <property type="term" value="F:oxidoreductase activity, acting on the CH-OH group of donors, NAD or NADP as acceptor"/>
    <property type="evidence" value="ECO:0007669"/>
    <property type="project" value="UniProtKB-ARBA"/>
</dbReference>
<dbReference type="FunFam" id="3.20.20.100:FF:000002">
    <property type="entry name" value="2,5-diketo-D-gluconic acid reductase A"/>
    <property type="match status" value="1"/>
</dbReference>
<protein>
    <recommendedName>
        <fullName evidence="3">NADP-dependent oxidoreductase domain-containing protein</fullName>
    </recommendedName>
</protein>
<dbReference type="PRINTS" id="PR00069">
    <property type="entry name" value="ALDKETRDTASE"/>
</dbReference>
<name>A0AAV1LC93_9NEOP</name>
<evidence type="ECO:0000256" key="1">
    <source>
        <dbReference type="ARBA" id="ARBA00023002"/>
    </source>
</evidence>